<sequence>MKKSVVSFLILGVVIAVVATFSWQWWQQQQSILAKDFVSGNGRIEADQVDITTKYSGRVKRILVQEGDLIKPGQLLAIMDTTELDAQLAQTKAQVAQAQAAVAEGDALIAQRQSELTLAELELKRVAPLVKTGAMSQSIADKTKTIRDTAFAAYSAAKAHVHTLEQSVLVAKTAVARVQTQIDEATLTSPVMGRVLYRLAQPNEVLGGGGKVLTVINLGEIYMEIFLPSAQAYLTPIGAQARVKLDIIDIAIPAQVSFVSPESQFTPKQVETQSERDKLMFRVKVRIPQALVLKHIEQVKTGARGVAYIRLLANKGEDPSPWPDFLQKLPDDVLSSESSPAEKSNQ</sequence>
<keyword evidence="3" id="KW-1133">Transmembrane helix</keyword>
<feature type="transmembrane region" description="Helical" evidence="3">
    <location>
        <begin position="5"/>
        <end position="26"/>
    </location>
</feature>
<feature type="region of interest" description="Disordered" evidence="2">
    <location>
        <begin position="316"/>
        <end position="346"/>
    </location>
</feature>
<dbReference type="EMBL" id="JAKKSL010000002">
    <property type="protein sequence ID" value="MCI2284238.1"/>
    <property type="molecule type" value="Genomic_DNA"/>
</dbReference>
<dbReference type="InterPro" id="IPR058625">
    <property type="entry name" value="MdtA-like_BSH"/>
</dbReference>
<dbReference type="Gene3D" id="1.10.287.470">
    <property type="entry name" value="Helix hairpin bin"/>
    <property type="match status" value="1"/>
</dbReference>
<gene>
    <name evidence="5" type="ORF">L3081_13655</name>
</gene>
<comment type="similarity">
    <text evidence="1">Belongs to the membrane fusion protein (MFP) (TC 8.A.1) family.</text>
</comment>
<evidence type="ECO:0000313" key="6">
    <source>
        <dbReference type="Proteomes" id="UP001139646"/>
    </source>
</evidence>
<name>A0ABS9X1W0_9GAMM</name>
<dbReference type="Pfam" id="PF25917">
    <property type="entry name" value="BSH_RND"/>
    <property type="match status" value="1"/>
</dbReference>
<evidence type="ECO:0000313" key="5">
    <source>
        <dbReference type="EMBL" id="MCI2284238.1"/>
    </source>
</evidence>
<dbReference type="Proteomes" id="UP001139646">
    <property type="component" value="Unassembled WGS sequence"/>
</dbReference>
<feature type="compositionally biased region" description="Polar residues" evidence="2">
    <location>
        <begin position="335"/>
        <end position="346"/>
    </location>
</feature>
<feature type="domain" description="Multidrug resistance protein MdtA-like barrel-sandwich hybrid" evidence="4">
    <location>
        <begin position="48"/>
        <end position="195"/>
    </location>
</feature>
<keyword evidence="6" id="KW-1185">Reference proteome</keyword>
<evidence type="ECO:0000259" key="4">
    <source>
        <dbReference type="Pfam" id="PF25917"/>
    </source>
</evidence>
<comment type="caution">
    <text evidence="5">The sequence shown here is derived from an EMBL/GenBank/DDBJ whole genome shotgun (WGS) entry which is preliminary data.</text>
</comment>
<protein>
    <submittedName>
        <fullName evidence="5">Biotin/lipoyl-binding protein</fullName>
    </submittedName>
</protein>
<organism evidence="5 6">
    <name type="scientific">Colwellia maritima</name>
    <dbReference type="NCBI Taxonomy" id="2912588"/>
    <lineage>
        <taxon>Bacteria</taxon>
        <taxon>Pseudomonadati</taxon>
        <taxon>Pseudomonadota</taxon>
        <taxon>Gammaproteobacteria</taxon>
        <taxon>Alteromonadales</taxon>
        <taxon>Colwelliaceae</taxon>
        <taxon>Colwellia</taxon>
    </lineage>
</organism>
<reference evidence="5" key="1">
    <citation type="submission" date="2022-01" db="EMBL/GenBank/DDBJ databases">
        <title>Colwellia maritima, isolated from seawater.</title>
        <authorList>
            <person name="Kristyanto S."/>
            <person name="Jung J."/>
            <person name="Jeon C.O."/>
        </authorList>
    </citation>
    <scope>NUCLEOTIDE SEQUENCE</scope>
    <source>
        <strain evidence="5">MSW7</strain>
    </source>
</reference>
<keyword evidence="3" id="KW-0472">Membrane</keyword>
<keyword evidence="3" id="KW-0812">Transmembrane</keyword>
<evidence type="ECO:0000256" key="1">
    <source>
        <dbReference type="ARBA" id="ARBA00009477"/>
    </source>
</evidence>
<dbReference type="PANTHER" id="PTHR30438:SF2">
    <property type="entry name" value="MEMBRANE PROTEIN"/>
    <property type="match status" value="1"/>
</dbReference>
<dbReference type="SUPFAM" id="SSF111369">
    <property type="entry name" value="HlyD-like secretion proteins"/>
    <property type="match status" value="2"/>
</dbReference>
<dbReference type="Gene3D" id="2.40.30.170">
    <property type="match status" value="1"/>
</dbReference>
<evidence type="ECO:0000256" key="2">
    <source>
        <dbReference type="SAM" id="MobiDB-lite"/>
    </source>
</evidence>
<dbReference type="PANTHER" id="PTHR30438">
    <property type="entry name" value="36 KDA ANTIGEN-RELATED"/>
    <property type="match status" value="1"/>
</dbReference>
<evidence type="ECO:0000256" key="3">
    <source>
        <dbReference type="SAM" id="Phobius"/>
    </source>
</evidence>
<proteinExistence type="inferred from homology"/>
<dbReference type="Gene3D" id="2.40.50.100">
    <property type="match status" value="1"/>
</dbReference>
<accession>A0ABS9X1W0</accession>
<dbReference type="RefSeq" id="WP_242286686.1">
    <property type="nucleotide sequence ID" value="NZ_JAKKSL010000002.1"/>
</dbReference>